<dbReference type="Proteomes" id="UP000054047">
    <property type="component" value="Unassembled WGS sequence"/>
</dbReference>
<organism evidence="1 2">
    <name type="scientific">Ancylostoma duodenale</name>
    <dbReference type="NCBI Taxonomy" id="51022"/>
    <lineage>
        <taxon>Eukaryota</taxon>
        <taxon>Metazoa</taxon>
        <taxon>Ecdysozoa</taxon>
        <taxon>Nematoda</taxon>
        <taxon>Chromadorea</taxon>
        <taxon>Rhabditida</taxon>
        <taxon>Rhabditina</taxon>
        <taxon>Rhabditomorpha</taxon>
        <taxon>Strongyloidea</taxon>
        <taxon>Ancylostomatidae</taxon>
        <taxon>Ancylostomatinae</taxon>
        <taxon>Ancylostoma</taxon>
    </lineage>
</organism>
<keyword evidence="2" id="KW-1185">Reference proteome</keyword>
<dbReference type="AlphaFoldDB" id="A0A0C2GZF5"/>
<protein>
    <submittedName>
        <fullName evidence="1">Uncharacterized protein</fullName>
    </submittedName>
</protein>
<name>A0A0C2GZF5_9BILA</name>
<gene>
    <name evidence="1" type="ORF">ANCDUO_05081</name>
</gene>
<accession>A0A0C2GZF5</accession>
<reference evidence="1 2" key="1">
    <citation type="submission" date="2013-12" db="EMBL/GenBank/DDBJ databases">
        <title>Draft genome of the parsitic nematode Ancylostoma duodenale.</title>
        <authorList>
            <person name="Mitreva M."/>
        </authorList>
    </citation>
    <scope>NUCLEOTIDE SEQUENCE [LARGE SCALE GENOMIC DNA]</scope>
    <source>
        <strain evidence="1 2">Zhejiang</strain>
    </source>
</reference>
<evidence type="ECO:0000313" key="2">
    <source>
        <dbReference type="Proteomes" id="UP000054047"/>
    </source>
</evidence>
<proteinExistence type="predicted"/>
<dbReference type="OrthoDB" id="5843452at2759"/>
<evidence type="ECO:0000313" key="1">
    <source>
        <dbReference type="EMBL" id="KIH64609.1"/>
    </source>
</evidence>
<sequence>MATTAFDRIRNETVTSLKARFADVFSPGLRRYSKTKATLVLKPDATPIFYRQRRPVPFASQSAVNAEIDRLLNEGVLSAVDTRTGQPL</sequence>
<dbReference type="EMBL" id="KN727972">
    <property type="protein sequence ID" value="KIH64609.1"/>
    <property type="molecule type" value="Genomic_DNA"/>
</dbReference>